<gene>
    <name evidence="2" type="ORF">MYAM1_003064</name>
</gene>
<proteinExistence type="predicted"/>
<name>A0AAJ6CIJ3_9BASI</name>
<reference evidence="2 3" key="1">
    <citation type="submission" date="2023-03" db="EMBL/GenBank/DDBJ databases">
        <title>Mating type loci evolution in Malassezia.</title>
        <authorList>
            <person name="Coelho M.A."/>
        </authorList>
    </citation>
    <scope>NUCLEOTIDE SEQUENCE [LARGE SCALE GENOMIC DNA]</scope>
    <source>
        <strain evidence="2 3">CBS 9725</strain>
    </source>
</reference>
<evidence type="ECO:0000256" key="1">
    <source>
        <dbReference type="SAM" id="MobiDB-lite"/>
    </source>
</evidence>
<feature type="region of interest" description="Disordered" evidence="1">
    <location>
        <begin position="222"/>
        <end position="242"/>
    </location>
</feature>
<feature type="compositionally biased region" description="Basic and acidic residues" evidence="1">
    <location>
        <begin position="138"/>
        <end position="157"/>
    </location>
</feature>
<protein>
    <submittedName>
        <fullName evidence="2">Uncharacterized protein</fullName>
    </submittedName>
</protein>
<accession>A0AAJ6CIJ3</accession>
<dbReference type="Proteomes" id="UP001219567">
    <property type="component" value="Chromosome 4"/>
</dbReference>
<feature type="compositionally biased region" description="Basic residues" evidence="1">
    <location>
        <begin position="368"/>
        <end position="380"/>
    </location>
</feature>
<evidence type="ECO:0000313" key="2">
    <source>
        <dbReference type="EMBL" id="WFD00316.1"/>
    </source>
</evidence>
<sequence>MVCGICLQEYTAEARPAALSCALWPGDVHDFNQYVAVHRSDPNDPRLPVLDAACELVSAVQSYAMAAHGLRAAPMQRVQYAISDCIRRGAINDAVAAEAFQTSLDALQKVVAHVENISGILAKAYTHTQQTAVQLKSDKREMDQQRQQLERERHSVQQDRLAVRHKQKKVQKATEVVELRAKQLAEQERARAEEHAATVSRMQESMVASKFASADAVRRAALREQTAEQREKQAEQRVQRAEEQAAYAMSALESIRTRNHTLADQMRELQNAVRRAQEKSRAYRAECEQQSQTQQSYRKRIAQLEARSEVKTDSENSPPASLLKRQRSSPRSELSEVLSPSAKTKYFSDLNDDDDHDFPMPGGILHAASKKIHAKPRPPRLHTSESFSETEPLPWKGTVVLGPRRRPH</sequence>
<dbReference type="EMBL" id="CP119946">
    <property type="protein sequence ID" value="WFD00316.1"/>
    <property type="molecule type" value="Genomic_DNA"/>
</dbReference>
<evidence type="ECO:0000313" key="3">
    <source>
        <dbReference type="Proteomes" id="UP001219567"/>
    </source>
</evidence>
<keyword evidence="3" id="KW-1185">Reference proteome</keyword>
<feature type="region of interest" description="Disordered" evidence="1">
    <location>
        <begin position="305"/>
        <end position="408"/>
    </location>
</feature>
<dbReference type="AlphaFoldDB" id="A0AAJ6CIJ3"/>
<organism evidence="2 3">
    <name type="scientific">Malassezia yamatoensis</name>
    <dbReference type="NCBI Taxonomy" id="253288"/>
    <lineage>
        <taxon>Eukaryota</taxon>
        <taxon>Fungi</taxon>
        <taxon>Dikarya</taxon>
        <taxon>Basidiomycota</taxon>
        <taxon>Ustilaginomycotina</taxon>
        <taxon>Malasseziomycetes</taxon>
        <taxon>Malasseziales</taxon>
        <taxon>Malasseziaceae</taxon>
        <taxon>Malassezia</taxon>
    </lineage>
</organism>
<feature type="region of interest" description="Disordered" evidence="1">
    <location>
        <begin position="138"/>
        <end position="167"/>
    </location>
</feature>